<dbReference type="Pfam" id="PF00664">
    <property type="entry name" value="ABC_membrane"/>
    <property type="match status" value="1"/>
</dbReference>
<keyword evidence="4" id="KW-0067">ATP-binding</keyword>
<dbReference type="InterPro" id="IPR027417">
    <property type="entry name" value="P-loop_NTPase"/>
</dbReference>
<protein>
    <submittedName>
        <fullName evidence="10">ABC-type multidrug transport system, ATPase and permease component</fullName>
    </submittedName>
</protein>
<evidence type="ECO:0000256" key="7">
    <source>
        <dbReference type="SAM" id="Phobius"/>
    </source>
</evidence>
<comment type="subcellular location">
    <subcellularLocation>
        <location evidence="1">Cell membrane</location>
        <topology evidence="1">Multi-pass membrane protein</topology>
    </subcellularLocation>
</comment>
<feature type="domain" description="ABC transmembrane type-1" evidence="9">
    <location>
        <begin position="32"/>
        <end position="313"/>
    </location>
</feature>
<feature type="transmembrane region" description="Helical" evidence="7">
    <location>
        <begin position="29"/>
        <end position="55"/>
    </location>
</feature>
<dbReference type="CDD" id="cd07346">
    <property type="entry name" value="ABC_6TM_exporters"/>
    <property type="match status" value="1"/>
</dbReference>
<dbReference type="AlphaFoldDB" id="A0AAE3G7V0"/>
<organism evidence="10 11">
    <name type="scientific">Goodfellowiella coeruleoviolacea</name>
    <dbReference type="NCBI Taxonomy" id="334858"/>
    <lineage>
        <taxon>Bacteria</taxon>
        <taxon>Bacillati</taxon>
        <taxon>Actinomycetota</taxon>
        <taxon>Actinomycetes</taxon>
        <taxon>Pseudonocardiales</taxon>
        <taxon>Pseudonocardiaceae</taxon>
        <taxon>Goodfellowiella</taxon>
    </lineage>
</organism>
<evidence type="ECO:0000259" key="9">
    <source>
        <dbReference type="PROSITE" id="PS50929"/>
    </source>
</evidence>
<dbReference type="PROSITE" id="PS50929">
    <property type="entry name" value="ABC_TM1F"/>
    <property type="match status" value="1"/>
</dbReference>
<dbReference type="PANTHER" id="PTHR43394">
    <property type="entry name" value="ATP-DEPENDENT PERMEASE MDL1, MITOCHONDRIAL"/>
    <property type="match status" value="1"/>
</dbReference>
<evidence type="ECO:0000259" key="8">
    <source>
        <dbReference type="PROSITE" id="PS50893"/>
    </source>
</evidence>
<feature type="domain" description="ABC transporter" evidence="8">
    <location>
        <begin position="354"/>
        <end position="573"/>
    </location>
</feature>
<dbReference type="GO" id="GO:0005886">
    <property type="term" value="C:plasma membrane"/>
    <property type="evidence" value="ECO:0007669"/>
    <property type="project" value="UniProtKB-SubCell"/>
</dbReference>
<evidence type="ECO:0000256" key="2">
    <source>
        <dbReference type="ARBA" id="ARBA00022692"/>
    </source>
</evidence>
<keyword evidence="6 7" id="KW-0472">Membrane</keyword>
<dbReference type="PROSITE" id="PS50893">
    <property type="entry name" value="ABC_TRANSPORTER_2"/>
    <property type="match status" value="1"/>
</dbReference>
<dbReference type="InterPro" id="IPR011527">
    <property type="entry name" value="ABC1_TM_dom"/>
</dbReference>
<evidence type="ECO:0000256" key="4">
    <source>
        <dbReference type="ARBA" id="ARBA00022840"/>
    </source>
</evidence>
<evidence type="ECO:0000313" key="10">
    <source>
        <dbReference type="EMBL" id="MCP2163247.1"/>
    </source>
</evidence>
<reference evidence="10" key="1">
    <citation type="submission" date="2022-06" db="EMBL/GenBank/DDBJ databases">
        <title>Genomic Encyclopedia of Archaeal and Bacterial Type Strains, Phase II (KMG-II): from individual species to whole genera.</title>
        <authorList>
            <person name="Goeker M."/>
        </authorList>
    </citation>
    <scope>NUCLEOTIDE SEQUENCE</scope>
    <source>
        <strain evidence="10">DSM 43935</strain>
    </source>
</reference>
<feature type="transmembrane region" description="Helical" evidence="7">
    <location>
        <begin position="67"/>
        <end position="84"/>
    </location>
</feature>
<dbReference type="Gene3D" id="3.40.50.300">
    <property type="entry name" value="P-loop containing nucleotide triphosphate hydrolases"/>
    <property type="match status" value="1"/>
</dbReference>
<dbReference type="InterPro" id="IPR003593">
    <property type="entry name" value="AAA+_ATPase"/>
</dbReference>
<evidence type="ECO:0000256" key="5">
    <source>
        <dbReference type="ARBA" id="ARBA00022989"/>
    </source>
</evidence>
<evidence type="ECO:0000256" key="3">
    <source>
        <dbReference type="ARBA" id="ARBA00022741"/>
    </source>
</evidence>
<dbReference type="SUPFAM" id="SSF90123">
    <property type="entry name" value="ABC transporter transmembrane region"/>
    <property type="match status" value="1"/>
</dbReference>
<dbReference type="Pfam" id="PF00005">
    <property type="entry name" value="ABC_tran"/>
    <property type="match status" value="1"/>
</dbReference>
<keyword evidence="5 7" id="KW-1133">Transmembrane helix</keyword>
<dbReference type="EMBL" id="JAMTCK010000001">
    <property type="protein sequence ID" value="MCP2163247.1"/>
    <property type="molecule type" value="Genomic_DNA"/>
</dbReference>
<comment type="caution">
    <text evidence="10">The sequence shown here is derived from an EMBL/GenBank/DDBJ whole genome shotgun (WGS) entry which is preliminary data.</text>
</comment>
<feature type="transmembrane region" description="Helical" evidence="7">
    <location>
        <begin position="149"/>
        <end position="179"/>
    </location>
</feature>
<dbReference type="GO" id="GO:0016887">
    <property type="term" value="F:ATP hydrolysis activity"/>
    <property type="evidence" value="ECO:0007669"/>
    <property type="project" value="InterPro"/>
</dbReference>
<dbReference type="GO" id="GO:0015421">
    <property type="term" value="F:ABC-type oligopeptide transporter activity"/>
    <property type="evidence" value="ECO:0007669"/>
    <property type="project" value="TreeGrafter"/>
</dbReference>
<keyword evidence="11" id="KW-1185">Reference proteome</keyword>
<dbReference type="InterPro" id="IPR039421">
    <property type="entry name" value="Type_1_exporter"/>
</dbReference>
<dbReference type="RefSeq" id="WP_253765720.1">
    <property type="nucleotide sequence ID" value="NZ_JAMTCK010000001.1"/>
</dbReference>
<dbReference type="SUPFAM" id="SSF52540">
    <property type="entry name" value="P-loop containing nucleoside triphosphate hydrolases"/>
    <property type="match status" value="1"/>
</dbReference>
<gene>
    <name evidence="10" type="ORF">LX83_000087</name>
</gene>
<keyword evidence="2 7" id="KW-0812">Transmembrane</keyword>
<dbReference type="SMART" id="SM00382">
    <property type="entry name" value="AAA"/>
    <property type="match status" value="1"/>
</dbReference>
<evidence type="ECO:0000256" key="6">
    <source>
        <dbReference type="ARBA" id="ARBA00023136"/>
    </source>
</evidence>
<evidence type="ECO:0000256" key="1">
    <source>
        <dbReference type="ARBA" id="ARBA00004651"/>
    </source>
</evidence>
<dbReference type="InterPro" id="IPR003439">
    <property type="entry name" value="ABC_transporter-like_ATP-bd"/>
</dbReference>
<proteinExistence type="predicted"/>
<dbReference type="Gene3D" id="1.20.1560.10">
    <property type="entry name" value="ABC transporter type 1, transmembrane domain"/>
    <property type="match status" value="1"/>
</dbReference>
<dbReference type="PROSITE" id="PS00211">
    <property type="entry name" value="ABC_TRANSPORTER_1"/>
    <property type="match status" value="1"/>
</dbReference>
<keyword evidence="3" id="KW-0547">Nucleotide-binding</keyword>
<accession>A0AAE3G7V0</accession>
<dbReference type="InterPro" id="IPR017871">
    <property type="entry name" value="ABC_transporter-like_CS"/>
</dbReference>
<dbReference type="GO" id="GO:0005524">
    <property type="term" value="F:ATP binding"/>
    <property type="evidence" value="ECO:0007669"/>
    <property type="project" value="UniProtKB-KW"/>
</dbReference>
<dbReference type="InterPro" id="IPR036640">
    <property type="entry name" value="ABC1_TM_sf"/>
</dbReference>
<dbReference type="Proteomes" id="UP001206128">
    <property type="component" value="Unassembled WGS sequence"/>
</dbReference>
<name>A0AAE3G7V0_9PSEU</name>
<dbReference type="PANTHER" id="PTHR43394:SF1">
    <property type="entry name" value="ATP-BINDING CASSETTE SUB-FAMILY B MEMBER 10, MITOCHONDRIAL"/>
    <property type="match status" value="1"/>
</dbReference>
<evidence type="ECO:0000313" key="11">
    <source>
        <dbReference type="Proteomes" id="UP001206128"/>
    </source>
</evidence>
<sequence length="574" mass="61352">MADTSVLSPAPSQRHLRRRAWPHLRPDRWLIAGAVAVTTLSTLTLALIPPVIGWATDLVLAGDRTGMLRAAGLALALALARMLLLRHSEILLVRAGERVVRRLRDLVAERLATASLRFVEAQRSGELLRRATSEIADLAGFVRSDLPDLLAVVGYLVFAVVVLLCYSVPLTLLLAVVFLPATVWLLRSFATAAAPAFAAQAAAQAEVAATFQEATTSAELVQTAGAGAVLRQRIGTDHDRFHQSARRAQRVAFRSSAVTVVQGVADAVMLLTAGWLAMRGAISVGTVVVFVLAMRQLFSSVSQLTQLLTRTQTSRTSFARLLDLLRATTPGRPAAAASPATAPAPPVTPPRGELAVEGVSFSYVDGVPVLHDVSVSFPAGSRVALVGPTGSGKTTLSKLLAGLYEPDRGRVRYAGTDLRALSEAELRTRIVLIPQQVHLVTGTLAENLELVPSAPSRADLNRAVAELDLTGWVARLPRGLDTPVGPRGEHLSSGERQLVGLLRAALVDPAVLVLDEATADVDPDTALRVEGAIDRLRTDRTLIVIAHRPATIERMPQAVRLHWGRLDHPRGEMP</sequence>